<keyword evidence="4" id="KW-0862">Zinc</keyword>
<gene>
    <name evidence="8" type="ORF">V6N11_065445</name>
</gene>
<keyword evidence="5" id="KW-0539">Nucleus</keyword>
<dbReference type="Proteomes" id="UP001396334">
    <property type="component" value="Unassembled WGS sequence"/>
</dbReference>
<evidence type="ECO:0000256" key="2">
    <source>
        <dbReference type="ARBA" id="ARBA00022723"/>
    </source>
</evidence>
<reference evidence="8 9" key="1">
    <citation type="journal article" date="2024" name="G3 (Bethesda)">
        <title>Genome assembly of Hibiscus sabdariffa L. provides insights into metabolisms of medicinal natural products.</title>
        <authorList>
            <person name="Kim T."/>
        </authorList>
    </citation>
    <scope>NUCLEOTIDE SEQUENCE [LARGE SCALE GENOMIC DNA]</scope>
    <source>
        <strain evidence="8">TK-2024</strain>
        <tissue evidence="8">Old leaves</tissue>
    </source>
</reference>
<organism evidence="8 9">
    <name type="scientific">Hibiscus sabdariffa</name>
    <name type="common">roselle</name>
    <dbReference type="NCBI Taxonomy" id="183260"/>
    <lineage>
        <taxon>Eukaryota</taxon>
        <taxon>Viridiplantae</taxon>
        <taxon>Streptophyta</taxon>
        <taxon>Embryophyta</taxon>
        <taxon>Tracheophyta</taxon>
        <taxon>Spermatophyta</taxon>
        <taxon>Magnoliopsida</taxon>
        <taxon>eudicotyledons</taxon>
        <taxon>Gunneridae</taxon>
        <taxon>Pentapetalae</taxon>
        <taxon>rosids</taxon>
        <taxon>malvids</taxon>
        <taxon>Malvales</taxon>
        <taxon>Malvaceae</taxon>
        <taxon>Malvoideae</taxon>
        <taxon>Hibiscus</taxon>
    </lineage>
</organism>
<evidence type="ECO:0000259" key="7">
    <source>
        <dbReference type="Pfam" id="PF05699"/>
    </source>
</evidence>
<evidence type="ECO:0000313" key="8">
    <source>
        <dbReference type="EMBL" id="KAK8987839.1"/>
    </source>
</evidence>
<evidence type="ECO:0000256" key="6">
    <source>
        <dbReference type="SAM" id="MobiDB-lite"/>
    </source>
</evidence>
<sequence>MDSKPKKSPRQDNKIKRKRKRPPSWMMLDYFTKVRKRENDHLVCKYCSLDVKDKYYRSHFSTCKVRMAASKMLLWCKGRWDEIENVIINFNPAFQSMTNDVLLVDIYRTYNRLKNKTKRWLPHIYQRVFKKKRADLPSMLRRKKRVTSANEIVPANTGTDFGNAPDFGNDTQEIVSDFEQGSSMSNSDEHIVMAKQQPLVVPTSRPARNRKLPQHLKDYEAWQLKKMILAVKPLNHIGNLKELARIIANSISEWNIEVCSITLDHLHFKDDKAIQAIKEVCNLSTTKWFVSLDLELYDLGIWPRQEDIGLGVSKSDREEERNGFNTRLFDTYKGLEEEYSNYLAQQLLAISPNEVEPLLPALKWWRANSRTFPNFAKMARDFLPMPRTLGALNLKFQKKRMLGALNLKFQKKDLITPRAVVFNRAAAHRSQPLFCLGQLAPAESEAASAQMGCW</sequence>
<keyword evidence="3" id="KW-0863">Zinc-finger</keyword>
<comment type="subcellular location">
    <subcellularLocation>
        <location evidence="1">Nucleus</location>
    </subcellularLocation>
</comment>
<comment type="caution">
    <text evidence="8">The sequence shown here is derived from an EMBL/GenBank/DDBJ whole genome shotgun (WGS) entry which is preliminary data.</text>
</comment>
<evidence type="ECO:0000256" key="1">
    <source>
        <dbReference type="ARBA" id="ARBA00004123"/>
    </source>
</evidence>
<feature type="region of interest" description="Disordered" evidence="6">
    <location>
        <begin position="1"/>
        <end position="20"/>
    </location>
</feature>
<evidence type="ECO:0000256" key="3">
    <source>
        <dbReference type="ARBA" id="ARBA00022771"/>
    </source>
</evidence>
<feature type="domain" description="HAT C-terminal dimerisation" evidence="7">
    <location>
        <begin position="338"/>
        <end position="392"/>
    </location>
</feature>
<evidence type="ECO:0000313" key="9">
    <source>
        <dbReference type="Proteomes" id="UP001396334"/>
    </source>
</evidence>
<dbReference type="EMBL" id="JBBPBN010000059">
    <property type="protein sequence ID" value="KAK8987839.1"/>
    <property type="molecule type" value="Genomic_DNA"/>
</dbReference>
<evidence type="ECO:0000256" key="5">
    <source>
        <dbReference type="ARBA" id="ARBA00023242"/>
    </source>
</evidence>
<dbReference type="PANTHER" id="PTHR46481:SF10">
    <property type="entry name" value="ZINC FINGER BED DOMAIN-CONTAINING PROTEIN 39"/>
    <property type="match status" value="1"/>
</dbReference>
<name>A0ABR2PHC7_9ROSI</name>
<keyword evidence="2" id="KW-0479">Metal-binding</keyword>
<dbReference type="Pfam" id="PF05699">
    <property type="entry name" value="Dimer_Tnp_hAT"/>
    <property type="match status" value="1"/>
</dbReference>
<evidence type="ECO:0000256" key="4">
    <source>
        <dbReference type="ARBA" id="ARBA00022833"/>
    </source>
</evidence>
<accession>A0ABR2PHC7</accession>
<protein>
    <recommendedName>
        <fullName evidence="7">HAT C-terminal dimerisation domain-containing protein</fullName>
    </recommendedName>
</protein>
<dbReference type="SUPFAM" id="SSF53098">
    <property type="entry name" value="Ribonuclease H-like"/>
    <property type="match status" value="1"/>
</dbReference>
<dbReference type="InterPro" id="IPR008906">
    <property type="entry name" value="HATC_C_dom"/>
</dbReference>
<dbReference type="PANTHER" id="PTHR46481">
    <property type="entry name" value="ZINC FINGER BED DOMAIN-CONTAINING PROTEIN 4"/>
    <property type="match status" value="1"/>
</dbReference>
<keyword evidence="9" id="KW-1185">Reference proteome</keyword>
<proteinExistence type="predicted"/>
<feature type="compositionally biased region" description="Basic and acidic residues" evidence="6">
    <location>
        <begin position="1"/>
        <end position="14"/>
    </location>
</feature>
<dbReference type="InterPro" id="IPR012337">
    <property type="entry name" value="RNaseH-like_sf"/>
</dbReference>
<dbReference type="InterPro" id="IPR052035">
    <property type="entry name" value="ZnF_BED_domain_contain"/>
</dbReference>